<dbReference type="EMBL" id="GBRH01202053">
    <property type="protein sequence ID" value="JAD95842.1"/>
    <property type="molecule type" value="Transcribed_RNA"/>
</dbReference>
<name>A0A0A9EIF4_ARUDO</name>
<accession>A0A0A9EIF4</accession>
<reference evidence="1" key="2">
    <citation type="journal article" date="2015" name="Data Brief">
        <title>Shoot transcriptome of the giant reed, Arundo donax.</title>
        <authorList>
            <person name="Barrero R.A."/>
            <person name="Guerrero F.D."/>
            <person name="Moolhuijzen P."/>
            <person name="Goolsby J.A."/>
            <person name="Tidwell J."/>
            <person name="Bellgard S.E."/>
            <person name="Bellgard M.I."/>
        </authorList>
    </citation>
    <scope>NUCLEOTIDE SEQUENCE</scope>
    <source>
        <tissue evidence="1">Shoot tissue taken approximately 20 cm above the soil surface</tissue>
    </source>
</reference>
<organism evidence="1">
    <name type="scientific">Arundo donax</name>
    <name type="common">Giant reed</name>
    <name type="synonym">Donax arundinaceus</name>
    <dbReference type="NCBI Taxonomy" id="35708"/>
    <lineage>
        <taxon>Eukaryota</taxon>
        <taxon>Viridiplantae</taxon>
        <taxon>Streptophyta</taxon>
        <taxon>Embryophyta</taxon>
        <taxon>Tracheophyta</taxon>
        <taxon>Spermatophyta</taxon>
        <taxon>Magnoliopsida</taxon>
        <taxon>Liliopsida</taxon>
        <taxon>Poales</taxon>
        <taxon>Poaceae</taxon>
        <taxon>PACMAD clade</taxon>
        <taxon>Arundinoideae</taxon>
        <taxon>Arundineae</taxon>
        <taxon>Arundo</taxon>
    </lineage>
</organism>
<reference evidence="1" key="1">
    <citation type="submission" date="2014-09" db="EMBL/GenBank/DDBJ databases">
        <authorList>
            <person name="Magalhaes I.L.F."/>
            <person name="Oliveira U."/>
            <person name="Santos F.R."/>
            <person name="Vidigal T.H.D.A."/>
            <person name="Brescovit A.D."/>
            <person name="Santos A.J."/>
        </authorList>
    </citation>
    <scope>NUCLEOTIDE SEQUENCE</scope>
    <source>
        <tissue evidence="1">Shoot tissue taken approximately 20 cm above the soil surface</tissue>
    </source>
</reference>
<evidence type="ECO:0000313" key="1">
    <source>
        <dbReference type="EMBL" id="JAD95842.1"/>
    </source>
</evidence>
<dbReference type="AlphaFoldDB" id="A0A0A9EIF4"/>
<sequence>MHLCSMHLLSVQIKMFQLRCSSLKVIHIWYC</sequence>
<protein>
    <submittedName>
        <fullName evidence="1">Uncharacterized protein</fullName>
    </submittedName>
</protein>
<proteinExistence type="predicted"/>